<gene>
    <name evidence="2" type="ORF">PILCRDRAFT_813984</name>
</gene>
<evidence type="ECO:0000313" key="3">
    <source>
        <dbReference type="Proteomes" id="UP000054166"/>
    </source>
</evidence>
<name>A0A0C3GB88_PILCF</name>
<organism evidence="2 3">
    <name type="scientific">Piloderma croceum (strain F 1598)</name>
    <dbReference type="NCBI Taxonomy" id="765440"/>
    <lineage>
        <taxon>Eukaryota</taxon>
        <taxon>Fungi</taxon>
        <taxon>Dikarya</taxon>
        <taxon>Basidiomycota</taxon>
        <taxon>Agaricomycotina</taxon>
        <taxon>Agaricomycetes</taxon>
        <taxon>Agaricomycetidae</taxon>
        <taxon>Atheliales</taxon>
        <taxon>Atheliaceae</taxon>
        <taxon>Piloderma</taxon>
    </lineage>
</organism>
<feature type="region of interest" description="Disordered" evidence="1">
    <location>
        <begin position="51"/>
        <end position="147"/>
    </location>
</feature>
<reference evidence="2 3" key="1">
    <citation type="submission" date="2014-04" db="EMBL/GenBank/DDBJ databases">
        <authorList>
            <consortium name="DOE Joint Genome Institute"/>
            <person name="Kuo A."/>
            <person name="Tarkka M."/>
            <person name="Buscot F."/>
            <person name="Kohler A."/>
            <person name="Nagy L.G."/>
            <person name="Floudas D."/>
            <person name="Copeland A."/>
            <person name="Barry K.W."/>
            <person name="Cichocki N."/>
            <person name="Veneault-Fourrey C."/>
            <person name="LaButti K."/>
            <person name="Lindquist E.A."/>
            <person name="Lipzen A."/>
            <person name="Lundell T."/>
            <person name="Morin E."/>
            <person name="Murat C."/>
            <person name="Sun H."/>
            <person name="Tunlid A."/>
            <person name="Henrissat B."/>
            <person name="Grigoriev I.V."/>
            <person name="Hibbett D.S."/>
            <person name="Martin F."/>
            <person name="Nordberg H.P."/>
            <person name="Cantor M.N."/>
            <person name="Hua S.X."/>
        </authorList>
    </citation>
    <scope>NUCLEOTIDE SEQUENCE [LARGE SCALE GENOMIC DNA]</scope>
    <source>
        <strain evidence="2 3">F 1598</strain>
    </source>
</reference>
<dbReference type="OrthoDB" id="3069322at2759"/>
<feature type="compositionally biased region" description="Pro residues" evidence="1">
    <location>
        <begin position="180"/>
        <end position="194"/>
    </location>
</feature>
<feature type="compositionally biased region" description="Low complexity" evidence="1">
    <location>
        <begin position="195"/>
        <end position="218"/>
    </location>
</feature>
<protein>
    <submittedName>
        <fullName evidence="2">Uncharacterized protein</fullName>
    </submittedName>
</protein>
<evidence type="ECO:0000313" key="2">
    <source>
        <dbReference type="EMBL" id="KIM88984.1"/>
    </source>
</evidence>
<dbReference type="EMBL" id="KN832976">
    <property type="protein sequence ID" value="KIM88984.1"/>
    <property type="molecule type" value="Genomic_DNA"/>
</dbReference>
<sequence>MKGVAVGVAGAFFASVGFLLSVFAVVINPLLPARPVKHPPLETQQRFITHSPFMHGKPNAPRPDSGISSKLESDLASQTTSNTSLSSQCTSASRPPHVHTHSRSHSAGSAVHPQQQRYAHGHNTPLPRQSRDQMLPPPPIAQDYFSHDASWSPGVHVPVMHEVRAQPRRAQTTSSISSSPSPPPPQLIKPPAAPPVASSAAPTSIPSISAPMRAPPRSSSHDQPVDSPALRKSHSFRILSIKRSFTGLKNKASRSFTCPDPAFLQVPSPTPDLPRRSSAPSLKALCLKKREERLSRKASTITSEHKPPKSTSRRHKDRTNTDIPPMPPLPVHLQPPRSRTHPYEAPYFFPPPGSPDAIDYIRRAREEQTTTRPSVRHSTYVPLVQQQRAEENDWSRRLLRSDRGLASAPPTQVHFAA</sequence>
<dbReference type="HOGENOM" id="CLU_658988_0_0_1"/>
<dbReference type="Proteomes" id="UP000054166">
    <property type="component" value="Unassembled WGS sequence"/>
</dbReference>
<feature type="region of interest" description="Disordered" evidence="1">
    <location>
        <begin position="166"/>
        <end position="232"/>
    </location>
</feature>
<keyword evidence="3" id="KW-1185">Reference proteome</keyword>
<feature type="compositionally biased region" description="Low complexity" evidence="1">
    <location>
        <begin position="75"/>
        <end position="93"/>
    </location>
</feature>
<dbReference type="AlphaFoldDB" id="A0A0C3GB88"/>
<feature type="region of interest" description="Disordered" evidence="1">
    <location>
        <begin position="251"/>
        <end position="393"/>
    </location>
</feature>
<evidence type="ECO:0000256" key="1">
    <source>
        <dbReference type="SAM" id="MobiDB-lite"/>
    </source>
</evidence>
<dbReference type="InParanoid" id="A0A0C3GB88"/>
<proteinExistence type="predicted"/>
<accession>A0A0C3GB88</accession>
<reference evidence="3" key="2">
    <citation type="submission" date="2015-01" db="EMBL/GenBank/DDBJ databases">
        <title>Evolutionary Origins and Diversification of the Mycorrhizal Mutualists.</title>
        <authorList>
            <consortium name="DOE Joint Genome Institute"/>
            <consortium name="Mycorrhizal Genomics Consortium"/>
            <person name="Kohler A."/>
            <person name="Kuo A."/>
            <person name="Nagy L.G."/>
            <person name="Floudas D."/>
            <person name="Copeland A."/>
            <person name="Barry K.W."/>
            <person name="Cichocki N."/>
            <person name="Veneault-Fourrey C."/>
            <person name="LaButti K."/>
            <person name="Lindquist E.A."/>
            <person name="Lipzen A."/>
            <person name="Lundell T."/>
            <person name="Morin E."/>
            <person name="Murat C."/>
            <person name="Riley R."/>
            <person name="Ohm R."/>
            <person name="Sun H."/>
            <person name="Tunlid A."/>
            <person name="Henrissat B."/>
            <person name="Grigoriev I.V."/>
            <person name="Hibbett D.S."/>
            <person name="Martin F."/>
        </authorList>
    </citation>
    <scope>NUCLEOTIDE SEQUENCE [LARGE SCALE GENOMIC DNA]</scope>
    <source>
        <strain evidence="3">F 1598</strain>
    </source>
</reference>
<feature type="compositionally biased region" description="Basic and acidic residues" evidence="1">
    <location>
        <begin position="359"/>
        <end position="369"/>
    </location>
</feature>